<organism evidence="1 2">
    <name type="scientific">Mycena albidolilacea</name>
    <dbReference type="NCBI Taxonomy" id="1033008"/>
    <lineage>
        <taxon>Eukaryota</taxon>
        <taxon>Fungi</taxon>
        <taxon>Dikarya</taxon>
        <taxon>Basidiomycota</taxon>
        <taxon>Agaricomycotina</taxon>
        <taxon>Agaricomycetes</taxon>
        <taxon>Agaricomycetidae</taxon>
        <taxon>Agaricales</taxon>
        <taxon>Marasmiineae</taxon>
        <taxon>Mycenaceae</taxon>
        <taxon>Mycena</taxon>
    </lineage>
</organism>
<dbReference type="GO" id="GO:0007166">
    <property type="term" value="P:cell surface receptor signaling pathway"/>
    <property type="evidence" value="ECO:0007669"/>
    <property type="project" value="InterPro"/>
</dbReference>
<evidence type="ECO:0000313" key="2">
    <source>
        <dbReference type="Proteomes" id="UP001218218"/>
    </source>
</evidence>
<dbReference type="InterPro" id="IPR059179">
    <property type="entry name" value="MLKL-like_MCAfunc"/>
</dbReference>
<protein>
    <submittedName>
        <fullName evidence="1">Uncharacterized protein</fullName>
    </submittedName>
</protein>
<gene>
    <name evidence="1" type="ORF">DFH08DRAFT_829132</name>
</gene>
<dbReference type="EMBL" id="JARIHO010000001">
    <property type="protein sequence ID" value="KAJ7367690.1"/>
    <property type="molecule type" value="Genomic_DNA"/>
</dbReference>
<proteinExistence type="predicted"/>
<reference evidence="1" key="1">
    <citation type="submission" date="2023-03" db="EMBL/GenBank/DDBJ databases">
        <title>Massive genome expansion in bonnet fungi (Mycena s.s.) driven by repeated elements and novel gene families across ecological guilds.</title>
        <authorList>
            <consortium name="Lawrence Berkeley National Laboratory"/>
            <person name="Harder C.B."/>
            <person name="Miyauchi S."/>
            <person name="Viragh M."/>
            <person name="Kuo A."/>
            <person name="Thoen E."/>
            <person name="Andreopoulos B."/>
            <person name="Lu D."/>
            <person name="Skrede I."/>
            <person name="Drula E."/>
            <person name="Henrissat B."/>
            <person name="Morin E."/>
            <person name="Kohler A."/>
            <person name="Barry K."/>
            <person name="LaButti K."/>
            <person name="Morin E."/>
            <person name="Salamov A."/>
            <person name="Lipzen A."/>
            <person name="Mereny Z."/>
            <person name="Hegedus B."/>
            <person name="Baldrian P."/>
            <person name="Stursova M."/>
            <person name="Weitz H."/>
            <person name="Taylor A."/>
            <person name="Grigoriev I.V."/>
            <person name="Nagy L.G."/>
            <person name="Martin F."/>
            <person name="Kauserud H."/>
        </authorList>
    </citation>
    <scope>NUCLEOTIDE SEQUENCE</scope>
    <source>
        <strain evidence="1">CBHHK002</strain>
    </source>
</reference>
<name>A0AAD7F6F6_9AGAR</name>
<dbReference type="Proteomes" id="UP001218218">
    <property type="component" value="Unassembled WGS sequence"/>
</dbReference>
<accession>A0AAD7F6F6</accession>
<evidence type="ECO:0000313" key="1">
    <source>
        <dbReference type="EMBL" id="KAJ7367690.1"/>
    </source>
</evidence>
<keyword evidence="2" id="KW-1185">Reference proteome</keyword>
<dbReference type="Gene3D" id="1.20.930.20">
    <property type="entry name" value="Adaptor protein Cbl, N-terminal domain"/>
    <property type="match status" value="1"/>
</dbReference>
<sequence>MDASDALSTLNMVYGIVKKVKENQTELLHLSNRIKHAILSLEDLKRRNVIRDTVYTDAISGIFHMILCMEGLAQRLSKRSLIDRTWNKAEITLEINRINEDLKSFLSVYMIEALDVVQSTSNEHFEILSAELQGISAKLVQLDNHLSPQGGDSTAGMVTQYQLQELGSFPPTRNPNHIIFQPLSIMGLPVPEKSGFISDTGTLHTMLEPTQITILINGLTTREGHHQCSIFLNLEPEASYKNVLKRITEAGYMCPDSLIEEDELQITVVDGASNYDATLFGGLQISRSEPLRWWYNNYSQYHGTTPVPVEEKTVDSLTLGTLNRICIGGVHIQFHRTLRVSDSSEKNYFTPVIDQYPIIPSSSLEAFLPVGMHGKEGFIMPMFKKEALSVSFTNSRNCGAAIRIFVGGVNTLSGSVVNQASIDLPEMGQDYIFLSPGSTTQVDGVVTGSRIVRQFVAMALGAGDTVEEQVAGTTGGGLLFEITPQRPPGGNWLLPGGSERLDDLQTPQELGLLNGNKLLFKITDIEKLHVNREWTPGKYACRVSNYSALSAVYPDYRRHYRIGSAMFGFPPATLPNDLGMLQHSVYQPNYHYSSSNSQLHNQPMLLGNQPMLLGNQPMLLGNQPRLLGFAAGGLISQEIYRNSPSEPWSAAEPVPSHCPSHWIMGIGVGGQIYQHIPRDSSNNLQKYDDTHRQQLTVHIVSPELWEHITRSPVPLVPLTREIYLQHNMQWFPAYEDPYYKHKVSAIPNTLAGIKPLVQLKEQNSNAVWVQDAGAHSVF</sequence>
<dbReference type="CDD" id="cd21037">
    <property type="entry name" value="MLKL_NTD"/>
    <property type="match status" value="1"/>
</dbReference>
<comment type="caution">
    <text evidence="1">The sequence shown here is derived from an EMBL/GenBank/DDBJ whole genome shotgun (WGS) entry which is preliminary data.</text>
</comment>
<dbReference type="InterPro" id="IPR036537">
    <property type="entry name" value="Adaptor_Cbl_N_dom_sf"/>
</dbReference>
<dbReference type="AlphaFoldDB" id="A0AAD7F6F6"/>